<dbReference type="GO" id="GO:0004783">
    <property type="term" value="F:sulfite reductase (NADPH) activity"/>
    <property type="evidence" value="ECO:0007669"/>
    <property type="project" value="UniProtKB-EC"/>
</dbReference>
<evidence type="ECO:0000256" key="20">
    <source>
        <dbReference type="ARBA" id="ARBA00023192"/>
    </source>
</evidence>
<feature type="compositionally biased region" description="Low complexity" evidence="24">
    <location>
        <begin position="741"/>
        <end position="752"/>
    </location>
</feature>
<organism evidence="28 29">
    <name type="scientific">Trinickia terrae</name>
    <dbReference type="NCBI Taxonomy" id="2571161"/>
    <lineage>
        <taxon>Bacteria</taxon>
        <taxon>Pseudomonadati</taxon>
        <taxon>Pseudomonadota</taxon>
        <taxon>Betaproteobacteria</taxon>
        <taxon>Burkholderiales</taxon>
        <taxon>Burkholderiaceae</taxon>
        <taxon>Trinickia</taxon>
    </lineage>
</organism>
<feature type="domain" description="4Fe-4S Mo/W bis-MGD-type" evidence="27">
    <location>
        <begin position="3"/>
        <end position="59"/>
    </location>
</feature>
<dbReference type="GO" id="GO:0016020">
    <property type="term" value="C:membrane"/>
    <property type="evidence" value="ECO:0007669"/>
    <property type="project" value="TreeGrafter"/>
</dbReference>
<evidence type="ECO:0000256" key="16">
    <source>
        <dbReference type="ARBA" id="ARBA00023002"/>
    </source>
</evidence>
<feature type="domain" description="Flavodoxin-like" evidence="25">
    <location>
        <begin position="874"/>
        <end position="1012"/>
    </location>
</feature>
<keyword evidence="15" id="KW-0813">Transport</keyword>
<dbReference type="PRINTS" id="PR00371">
    <property type="entry name" value="FPNCR"/>
</dbReference>
<comment type="similarity">
    <text evidence="5">Belongs to the prokaryotic molybdopterin-containing oxidoreductase family. NasA/NapA/NarB subfamily.</text>
</comment>
<dbReference type="InterPro" id="IPR023173">
    <property type="entry name" value="NADPH_Cyt_P450_Rdtase_alpha"/>
</dbReference>
<evidence type="ECO:0000259" key="26">
    <source>
        <dbReference type="PROSITE" id="PS51384"/>
    </source>
</evidence>
<dbReference type="Pfam" id="PF00175">
    <property type="entry name" value="NAD_binding_1"/>
    <property type="match status" value="1"/>
</dbReference>
<evidence type="ECO:0000256" key="11">
    <source>
        <dbReference type="ARBA" id="ARBA00022729"/>
    </source>
</evidence>
<evidence type="ECO:0000313" key="28">
    <source>
        <dbReference type="EMBL" id="TKC87755.1"/>
    </source>
</evidence>
<comment type="cofactor">
    <cofactor evidence="4">
        <name>FAD</name>
        <dbReference type="ChEBI" id="CHEBI:57692"/>
    </cofactor>
</comment>
<dbReference type="InterPro" id="IPR041957">
    <property type="entry name" value="CT_Nitrate-R-NapA-like"/>
</dbReference>
<evidence type="ECO:0000256" key="12">
    <source>
        <dbReference type="ARBA" id="ARBA00022764"/>
    </source>
</evidence>
<dbReference type="InterPro" id="IPR029039">
    <property type="entry name" value="Flavoprotein-like_sf"/>
</dbReference>
<dbReference type="SMART" id="SM00926">
    <property type="entry name" value="Molybdop_Fe4S4"/>
    <property type="match status" value="1"/>
</dbReference>
<evidence type="ECO:0000256" key="24">
    <source>
        <dbReference type="SAM" id="MobiDB-lite"/>
    </source>
</evidence>
<dbReference type="InterPro" id="IPR039261">
    <property type="entry name" value="FNR_nucleotide-bd"/>
</dbReference>
<dbReference type="InterPro" id="IPR006656">
    <property type="entry name" value="Mopterin_OxRdtase"/>
</dbReference>
<evidence type="ECO:0000256" key="5">
    <source>
        <dbReference type="ARBA" id="ARBA00008747"/>
    </source>
</evidence>
<dbReference type="Proteomes" id="UP000305539">
    <property type="component" value="Unassembled WGS sequence"/>
</dbReference>
<dbReference type="InterPro" id="IPR006963">
    <property type="entry name" value="Mopterin_OxRdtase_4Fe-4S_dom"/>
</dbReference>
<dbReference type="SUPFAM" id="SSF63380">
    <property type="entry name" value="Riboflavin synthase domain-like"/>
    <property type="match status" value="1"/>
</dbReference>
<dbReference type="GO" id="GO:0010181">
    <property type="term" value="F:FMN binding"/>
    <property type="evidence" value="ECO:0007669"/>
    <property type="project" value="InterPro"/>
</dbReference>
<evidence type="ECO:0000259" key="25">
    <source>
        <dbReference type="PROSITE" id="PS50902"/>
    </source>
</evidence>
<dbReference type="PANTHER" id="PTHR43105">
    <property type="entry name" value="RESPIRATORY NITRATE REDUCTASE"/>
    <property type="match status" value="1"/>
</dbReference>
<evidence type="ECO:0000256" key="1">
    <source>
        <dbReference type="ARBA" id="ARBA00001917"/>
    </source>
</evidence>
<keyword evidence="20" id="KW-0198">Cysteine biosynthesis</keyword>
<dbReference type="GO" id="GO:0050140">
    <property type="term" value="F:nitrate reductase (cytochrome) activity"/>
    <property type="evidence" value="ECO:0007669"/>
    <property type="project" value="UniProtKB-EC"/>
</dbReference>
<dbReference type="Gene3D" id="3.40.50.740">
    <property type="match status" value="1"/>
</dbReference>
<protein>
    <submittedName>
        <fullName evidence="28">Reductase</fullName>
    </submittedName>
</protein>
<evidence type="ECO:0000256" key="6">
    <source>
        <dbReference type="ARBA" id="ARBA00022485"/>
    </source>
</evidence>
<accession>A0A4U1I3H9</accession>
<evidence type="ECO:0000256" key="22">
    <source>
        <dbReference type="ARBA" id="ARBA00052219"/>
    </source>
</evidence>
<comment type="caution">
    <text evidence="28">The sequence shown here is derived from an EMBL/GenBank/DDBJ whole genome shotgun (WGS) entry which is preliminary data.</text>
</comment>
<keyword evidence="20" id="KW-0028">Amino-acid biosynthesis</keyword>
<evidence type="ECO:0000256" key="13">
    <source>
        <dbReference type="ARBA" id="ARBA00022827"/>
    </source>
</evidence>
<evidence type="ECO:0000256" key="18">
    <source>
        <dbReference type="ARBA" id="ARBA00023014"/>
    </source>
</evidence>
<keyword evidence="19" id="KW-0534">Nitrate assimilation</keyword>
<dbReference type="CDD" id="cd02754">
    <property type="entry name" value="MopB_Nitrate-R-NapA-like"/>
    <property type="match status" value="1"/>
</dbReference>
<comment type="catalytic activity">
    <reaction evidence="21">
        <text>2 Fe(II)-[cytochrome] + nitrate + 2 H(+) = 2 Fe(III)-[cytochrome] + nitrite + H2O</text>
        <dbReference type="Rhea" id="RHEA:12909"/>
        <dbReference type="Rhea" id="RHEA-COMP:11777"/>
        <dbReference type="Rhea" id="RHEA-COMP:11778"/>
        <dbReference type="ChEBI" id="CHEBI:15377"/>
        <dbReference type="ChEBI" id="CHEBI:15378"/>
        <dbReference type="ChEBI" id="CHEBI:16301"/>
        <dbReference type="ChEBI" id="CHEBI:17632"/>
        <dbReference type="ChEBI" id="CHEBI:29033"/>
        <dbReference type="ChEBI" id="CHEBI:29034"/>
        <dbReference type="EC" id="1.9.6.1"/>
    </reaction>
</comment>
<keyword evidence="12" id="KW-0574">Periplasm</keyword>
<dbReference type="PROSITE" id="PS51384">
    <property type="entry name" value="FAD_FR"/>
    <property type="match status" value="1"/>
</dbReference>
<dbReference type="InterPro" id="IPR001433">
    <property type="entry name" value="OxRdtase_FAD/NAD-bd"/>
</dbReference>
<keyword evidence="8" id="KW-0285">Flavoprotein</keyword>
<dbReference type="SUPFAM" id="SSF52343">
    <property type="entry name" value="Ferredoxin reductase-like, C-terminal NADP-linked domain"/>
    <property type="match status" value="1"/>
</dbReference>
<dbReference type="PRINTS" id="PR00369">
    <property type="entry name" value="FLAVODOXIN"/>
</dbReference>
<keyword evidence="18" id="KW-0411">Iron-sulfur</keyword>
<dbReference type="PROSITE" id="PS51669">
    <property type="entry name" value="4FE4S_MOW_BIS_MGD"/>
    <property type="match status" value="1"/>
</dbReference>
<dbReference type="SUPFAM" id="SSF50692">
    <property type="entry name" value="ADC-like"/>
    <property type="match status" value="1"/>
</dbReference>
<dbReference type="GO" id="GO:0046872">
    <property type="term" value="F:metal ion binding"/>
    <property type="evidence" value="ECO:0007669"/>
    <property type="project" value="UniProtKB-KW"/>
</dbReference>
<comment type="cofactor">
    <cofactor evidence="1">
        <name>FMN</name>
        <dbReference type="ChEBI" id="CHEBI:58210"/>
    </cofactor>
</comment>
<keyword evidence="6" id="KW-0004">4Fe-4S</keyword>
<evidence type="ECO:0000256" key="10">
    <source>
        <dbReference type="ARBA" id="ARBA00022723"/>
    </source>
</evidence>
<dbReference type="InterPro" id="IPR008254">
    <property type="entry name" value="Flavodoxin/NO_synth"/>
</dbReference>
<dbReference type="Gene3D" id="2.40.40.20">
    <property type="match status" value="1"/>
</dbReference>
<comment type="cofactor">
    <cofactor evidence="3">
        <name>[4Fe-4S] cluster</name>
        <dbReference type="ChEBI" id="CHEBI:49883"/>
    </cofactor>
</comment>
<comment type="cofactor">
    <cofactor evidence="2">
        <name>Mo-bis(molybdopterin guanine dinucleotide)</name>
        <dbReference type="ChEBI" id="CHEBI:60539"/>
    </cofactor>
</comment>
<keyword evidence="17" id="KW-0408">Iron</keyword>
<dbReference type="CDD" id="cd02791">
    <property type="entry name" value="MopB_CT_Nitrate-R-NapA-like"/>
    <property type="match status" value="1"/>
</dbReference>
<dbReference type="Pfam" id="PF01568">
    <property type="entry name" value="Molydop_binding"/>
    <property type="match status" value="1"/>
</dbReference>
<dbReference type="GO" id="GO:0019344">
    <property type="term" value="P:cysteine biosynthetic process"/>
    <property type="evidence" value="ECO:0007669"/>
    <property type="project" value="UniProtKB-KW"/>
</dbReference>
<dbReference type="FunFam" id="3.40.228.10:FF:000002">
    <property type="entry name" value="Formate dehydrogenase subunit alpha"/>
    <property type="match status" value="1"/>
</dbReference>
<evidence type="ECO:0000259" key="27">
    <source>
        <dbReference type="PROSITE" id="PS51669"/>
    </source>
</evidence>
<evidence type="ECO:0000256" key="14">
    <source>
        <dbReference type="ARBA" id="ARBA00022857"/>
    </source>
</evidence>
<dbReference type="Gene3D" id="3.40.228.10">
    <property type="entry name" value="Dimethylsulfoxide Reductase, domain 2"/>
    <property type="match status" value="1"/>
</dbReference>
<dbReference type="GO" id="GO:0045333">
    <property type="term" value="P:cellular respiration"/>
    <property type="evidence" value="ECO:0007669"/>
    <property type="project" value="UniProtKB-ARBA"/>
</dbReference>
<dbReference type="SUPFAM" id="SSF52218">
    <property type="entry name" value="Flavoproteins"/>
    <property type="match status" value="1"/>
</dbReference>
<dbReference type="GO" id="GO:0043546">
    <property type="term" value="F:molybdopterin cofactor binding"/>
    <property type="evidence" value="ECO:0007669"/>
    <property type="project" value="InterPro"/>
</dbReference>
<evidence type="ECO:0000256" key="7">
    <source>
        <dbReference type="ARBA" id="ARBA00022505"/>
    </source>
</evidence>
<evidence type="ECO:0000256" key="3">
    <source>
        <dbReference type="ARBA" id="ARBA00001966"/>
    </source>
</evidence>
<evidence type="ECO:0000256" key="23">
    <source>
        <dbReference type="ARBA" id="ARBA00055000"/>
    </source>
</evidence>
<dbReference type="PROSITE" id="PS00551">
    <property type="entry name" value="MOLYBDOPTERIN_PROK_1"/>
    <property type="match status" value="1"/>
</dbReference>
<keyword evidence="13" id="KW-0274">FAD</keyword>
<feature type="compositionally biased region" description="Low complexity" evidence="24">
    <location>
        <begin position="722"/>
        <end position="733"/>
    </location>
</feature>
<dbReference type="InterPro" id="IPR006657">
    <property type="entry name" value="MoPterin_dinucl-bd_dom"/>
</dbReference>
<dbReference type="Pfam" id="PF04879">
    <property type="entry name" value="Molybdop_Fe4S4"/>
    <property type="match status" value="1"/>
</dbReference>
<dbReference type="InterPro" id="IPR017938">
    <property type="entry name" value="Riboflavin_synthase-like_b-brl"/>
</dbReference>
<comment type="function">
    <text evidence="23">Catalytic subunit of the periplasmic nitrate reductase complex NapAB. Receives electrons from NapB and catalyzes the reduction of nitrate to nitrite.</text>
</comment>
<dbReference type="CDD" id="cd06199">
    <property type="entry name" value="SiR"/>
    <property type="match status" value="1"/>
</dbReference>
<dbReference type="InterPro" id="IPR027467">
    <property type="entry name" value="MopterinOxRdtase_cofactor_BS"/>
</dbReference>
<comment type="catalytic activity">
    <reaction evidence="22">
        <text>hydrogen sulfide + 3 NADP(+) + 3 H2O = sulfite + 3 NADPH + 4 H(+)</text>
        <dbReference type="Rhea" id="RHEA:13801"/>
        <dbReference type="ChEBI" id="CHEBI:15377"/>
        <dbReference type="ChEBI" id="CHEBI:15378"/>
        <dbReference type="ChEBI" id="CHEBI:17359"/>
        <dbReference type="ChEBI" id="CHEBI:29919"/>
        <dbReference type="ChEBI" id="CHEBI:57783"/>
        <dbReference type="ChEBI" id="CHEBI:58349"/>
        <dbReference type="EC" id="1.8.1.2"/>
    </reaction>
</comment>
<dbReference type="Pfam" id="PF00258">
    <property type="entry name" value="Flavodoxin_1"/>
    <property type="match status" value="1"/>
</dbReference>
<evidence type="ECO:0000256" key="17">
    <source>
        <dbReference type="ARBA" id="ARBA00023004"/>
    </source>
</evidence>
<dbReference type="GO" id="GO:0051539">
    <property type="term" value="F:4 iron, 4 sulfur cluster binding"/>
    <property type="evidence" value="ECO:0007669"/>
    <property type="project" value="UniProtKB-KW"/>
</dbReference>
<keyword evidence="29" id="KW-1185">Reference proteome</keyword>
<dbReference type="InterPro" id="IPR001709">
    <property type="entry name" value="Flavoprot_Pyr_Nucl_cyt_Rdtase"/>
</dbReference>
<dbReference type="GO" id="GO:0042128">
    <property type="term" value="P:nitrate assimilation"/>
    <property type="evidence" value="ECO:0007669"/>
    <property type="project" value="UniProtKB-KW"/>
</dbReference>
<evidence type="ECO:0000256" key="8">
    <source>
        <dbReference type="ARBA" id="ARBA00022630"/>
    </source>
</evidence>
<dbReference type="GO" id="GO:1990204">
    <property type="term" value="C:oxidoreductase complex"/>
    <property type="evidence" value="ECO:0007669"/>
    <property type="project" value="UniProtKB-ARBA"/>
</dbReference>
<dbReference type="FunFam" id="3.40.50.80:FF:000001">
    <property type="entry name" value="NADPH--cytochrome P450 reductase 1"/>
    <property type="match status" value="1"/>
</dbReference>
<dbReference type="InterPro" id="IPR009010">
    <property type="entry name" value="Asp_de-COase-like_dom_sf"/>
</dbReference>
<dbReference type="FunFam" id="2.40.40.20:FF:000005">
    <property type="entry name" value="Periplasmic nitrate reductase"/>
    <property type="match status" value="1"/>
</dbReference>
<dbReference type="InterPro" id="IPR003097">
    <property type="entry name" value="CysJ-like_FAD-binding"/>
</dbReference>
<keyword evidence="10" id="KW-0479">Metal-binding</keyword>
<keyword evidence="7" id="KW-0500">Molybdenum</keyword>
<feature type="domain" description="FAD-binding FR-type" evidence="26">
    <location>
        <begin position="1043"/>
        <end position="1262"/>
    </location>
</feature>
<reference evidence="28 29" key="1">
    <citation type="submission" date="2019-04" db="EMBL/GenBank/DDBJ databases">
        <title>Trinickia sp. 7GSK02, isolated from subtropical forest soil.</title>
        <authorList>
            <person name="Gao Z.-H."/>
            <person name="Qiu L.-H."/>
        </authorList>
    </citation>
    <scope>NUCLEOTIDE SEQUENCE [LARGE SCALE GENOMIC DNA]</scope>
    <source>
        <strain evidence="28 29">7GSK02</strain>
    </source>
</reference>
<evidence type="ECO:0000256" key="9">
    <source>
        <dbReference type="ARBA" id="ARBA00022643"/>
    </source>
</evidence>
<dbReference type="Gene3D" id="3.40.50.80">
    <property type="entry name" value="Nucleotide-binding domain of ferredoxin-NADP reductase (FNR) module"/>
    <property type="match status" value="1"/>
</dbReference>
<feature type="region of interest" description="Disordered" evidence="24">
    <location>
        <begin position="722"/>
        <end position="759"/>
    </location>
</feature>
<gene>
    <name evidence="28" type="ORF">FAZ69_15850</name>
</gene>
<dbReference type="Gene3D" id="2.40.30.10">
    <property type="entry name" value="Translation factors"/>
    <property type="match status" value="1"/>
</dbReference>
<dbReference type="Pfam" id="PF00384">
    <property type="entry name" value="Molybdopterin"/>
    <property type="match status" value="1"/>
</dbReference>
<evidence type="ECO:0000313" key="29">
    <source>
        <dbReference type="Proteomes" id="UP000305539"/>
    </source>
</evidence>
<name>A0A4U1I3H9_9BURK</name>
<dbReference type="Gene3D" id="1.20.990.10">
    <property type="entry name" value="NADPH-cytochrome p450 Reductase, Chain A, domain 3"/>
    <property type="match status" value="1"/>
</dbReference>
<dbReference type="InterPro" id="IPR050123">
    <property type="entry name" value="Prok_molybdopt-oxidoreductase"/>
</dbReference>
<evidence type="ECO:0000256" key="21">
    <source>
        <dbReference type="ARBA" id="ARBA00052176"/>
    </source>
</evidence>
<dbReference type="InterPro" id="IPR017927">
    <property type="entry name" value="FAD-bd_FR_type"/>
</dbReference>
<dbReference type="RefSeq" id="WP_136896019.1">
    <property type="nucleotide sequence ID" value="NZ_SWJE01000008.1"/>
</dbReference>
<keyword evidence="15" id="KW-0249">Electron transport</keyword>
<keyword evidence="14" id="KW-0521">NADP</keyword>
<dbReference type="PROSITE" id="PS50902">
    <property type="entry name" value="FLAVODOXIN_LIKE"/>
    <property type="match status" value="1"/>
</dbReference>
<keyword evidence="11" id="KW-0732">Signal</keyword>
<dbReference type="Gene3D" id="2.20.25.90">
    <property type="entry name" value="ADC-like domains"/>
    <property type="match status" value="1"/>
</dbReference>
<dbReference type="InterPro" id="IPR001094">
    <property type="entry name" value="Flavdoxin-like"/>
</dbReference>
<proteinExistence type="inferred from homology"/>
<evidence type="ECO:0000256" key="4">
    <source>
        <dbReference type="ARBA" id="ARBA00001974"/>
    </source>
</evidence>
<dbReference type="PANTHER" id="PTHR43105:SF9">
    <property type="entry name" value="NADPH-FE(3+) OXIDOREDUCTASE SUBUNIT ALPHA"/>
    <property type="match status" value="1"/>
</dbReference>
<sequence length="1413" mass="153087">MTGKTVDTVCPYCGVGCGMTLHVENNQVVKISGNAEHPSNFGRLCTKGSSAHVALRKSGRLENAFVRHARDQDPVPAPMAEALDDTARRLRAILDAHGPDALSFYVSGQMSIEAQYLVNKLAKGYVGTNNIESNSRLCMASAGSGYKLSLGADGPPGSYQDFDRANLFFVIGANMADCHPILFLRMMDRVKAGAKLIVVDPRRNATAEKADLFMQIRPGTDLALLNGLLHLLHKNGHTDAAFIAEHTEGWDEMPGFLDDYSPEKVAEITGIAEADIRQAAQWIGEAREWMSCWTMGLNQSTHGTWNTNAICNLHLATGKICRPGSGPFSLTGQPNAMGGREMGYMGPGLPGQRSVLVDEDRAFVEDVWGVERGTLKTSLGKGTVDMFSRMAAGEIKACWIICTNPAATVANRQTVTAALRAAELVIAQDAFLDTETNRYADVLLPGALWAEAEGVMINSERNMTLMQKAIDPPGEAMPDWQIIASVACKMGFADGFSYASAEEVFEEIARFSNPKTGYDLRGASHRKLRETPLQWPCAPDGASDRNPIRYLNDGVSQTLKERPDGSRPRLVFATPHGKGVFFARPHVEPAEMPDETFPVVLNTGRLQHQWHTMTKTGKVAMLNKLNPGPFVEIHPEDAAALGIADKGRVEIRSRRGRALLPARVTDRVRPGNCFAPMHWNDVFGDDLCINAVTSDAIDPVSQQPELKFCAVALSPVAADEAPSLAQDDAPAAARAERSHAEAVQPAANAAEATHTHTPQELDMSRIDALAALVNVSEVAAPQLSDAERVYLAGFVSGLRSSKGAEGAGVPVLPLSAPFPAATRAWLDGLLAGLFSRSGGAPSAPALAAPAAVSASAVVEEHSPGVRIAHTRPKVVLLWASQTGNVESLVERYATQLMQSGFEIRATCMADFAVAGLEKAHYVLLMTSTFGDGDPPDNGQDFWAALKAESAPRLAALRYAVLAFGDRNYDQFCGHGRNLDARFAELGAVRLMERVDCDSEFQPAADAWLEQIVARIKEADAALHAVPAEGAIPEVLPGCAATKTRPAPSRLIQNVRLNKAGASKDTRSFSLSTGSTGDGGLEYEAGDALGVWPTNCPELVDEMLSLTALKADSPVSVQGLGDMRLADALSKHFEIARPSPEALAFIASRAQGGALKDLLAEERKADLRQWLWGQQLTDVLHEFPVTLTAPELIGMLKRLQPRLYSISSSPKVHAGEVHLTVAAVRYNNGRRERKGVSSTFLADRAEEANVPVFVQKTTHFRPPRSGDAPMIMVGPGTGVAPFRSFLHERRARGDRGRNWLFFGEQHAATDFYYRDELEEMHKGGLLSRLDVAFSRDQQEKVYVQDRMRENGGEMWAWLQEGACFYVCGDASRMAKDVDAALRSVVAQHGGMTEDKAAEYVSQLAKDKRYVRDVY</sequence>
<dbReference type="SUPFAM" id="SSF53706">
    <property type="entry name" value="Formate dehydrogenase/DMSO reductase, domains 1-3"/>
    <property type="match status" value="1"/>
</dbReference>
<dbReference type="EMBL" id="SWJE01000008">
    <property type="protein sequence ID" value="TKC87755.1"/>
    <property type="molecule type" value="Genomic_DNA"/>
</dbReference>
<dbReference type="Pfam" id="PF00667">
    <property type="entry name" value="FAD_binding_1"/>
    <property type="match status" value="1"/>
</dbReference>
<keyword evidence="16" id="KW-0560">Oxidoreductase</keyword>
<evidence type="ECO:0000256" key="19">
    <source>
        <dbReference type="ARBA" id="ARBA00023063"/>
    </source>
</evidence>
<evidence type="ECO:0000256" key="2">
    <source>
        <dbReference type="ARBA" id="ARBA00001942"/>
    </source>
</evidence>
<keyword evidence="9" id="KW-0288">FMN</keyword>
<dbReference type="Gene3D" id="3.40.50.360">
    <property type="match status" value="1"/>
</dbReference>
<dbReference type="OrthoDB" id="7376058at2"/>
<evidence type="ECO:0000256" key="15">
    <source>
        <dbReference type="ARBA" id="ARBA00022982"/>
    </source>
</evidence>